<evidence type="ECO:0000313" key="2">
    <source>
        <dbReference type="Proteomes" id="UP000054776"/>
    </source>
</evidence>
<reference evidence="1 2" key="1">
    <citation type="submission" date="2015-01" db="EMBL/GenBank/DDBJ databases">
        <title>Evolution of Trichinella species and genotypes.</title>
        <authorList>
            <person name="Korhonen P.K."/>
            <person name="Edoardo P."/>
            <person name="Giuseppe L.R."/>
            <person name="Gasser R.B."/>
        </authorList>
    </citation>
    <scope>NUCLEOTIDE SEQUENCE [LARGE SCALE GENOMIC DNA]</scope>
    <source>
        <strain evidence="1">ISS3</strain>
    </source>
</reference>
<protein>
    <submittedName>
        <fullName evidence="1">Uncharacterized protein</fullName>
    </submittedName>
</protein>
<dbReference type="EMBL" id="JYDH01001096">
    <property type="protein sequence ID" value="KRY25217.1"/>
    <property type="molecule type" value="Genomic_DNA"/>
</dbReference>
<accession>A0A0V1AK34</accession>
<gene>
    <name evidence="1" type="ORF">T01_11994</name>
</gene>
<evidence type="ECO:0000313" key="1">
    <source>
        <dbReference type="EMBL" id="KRY25217.1"/>
    </source>
</evidence>
<dbReference type="InParanoid" id="A0A0V1AK34"/>
<dbReference type="AlphaFoldDB" id="A0A0V1AK34"/>
<keyword evidence="2" id="KW-1185">Reference proteome</keyword>
<comment type="caution">
    <text evidence="1">The sequence shown here is derived from an EMBL/GenBank/DDBJ whole genome shotgun (WGS) entry which is preliminary data.</text>
</comment>
<proteinExistence type="predicted"/>
<dbReference type="Proteomes" id="UP000054776">
    <property type="component" value="Unassembled WGS sequence"/>
</dbReference>
<name>A0A0V1AK34_TRISP</name>
<organism evidence="1 2">
    <name type="scientific">Trichinella spiralis</name>
    <name type="common">Trichina worm</name>
    <dbReference type="NCBI Taxonomy" id="6334"/>
    <lineage>
        <taxon>Eukaryota</taxon>
        <taxon>Metazoa</taxon>
        <taxon>Ecdysozoa</taxon>
        <taxon>Nematoda</taxon>
        <taxon>Enoplea</taxon>
        <taxon>Dorylaimia</taxon>
        <taxon>Trichinellida</taxon>
        <taxon>Trichinellidae</taxon>
        <taxon>Trichinella</taxon>
    </lineage>
</organism>
<sequence length="51" mass="6240">MFFQYLDFFKNLYNFLLMKGCYPSVTVFEAPEWLRFSAHDAFLASNFFDFY</sequence>